<dbReference type="InterPro" id="IPR002156">
    <property type="entry name" value="RNaseH_domain"/>
</dbReference>
<evidence type="ECO:0000259" key="1">
    <source>
        <dbReference type="Pfam" id="PF13456"/>
    </source>
</evidence>
<dbReference type="Proteomes" id="UP000593576">
    <property type="component" value="Unassembled WGS sequence"/>
</dbReference>
<protein>
    <recommendedName>
        <fullName evidence="1">RNase H type-1 domain-containing protein</fullName>
    </recommendedName>
</protein>
<dbReference type="Gene3D" id="3.30.420.10">
    <property type="entry name" value="Ribonuclease H-like superfamily/Ribonuclease H"/>
    <property type="match status" value="1"/>
</dbReference>
<dbReference type="GO" id="GO:0003676">
    <property type="term" value="F:nucleic acid binding"/>
    <property type="evidence" value="ECO:0007669"/>
    <property type="project" value="InterPro"/>
</dbReference>
<feature type="domain" description="RNase H type-1" evidence="1">
    <location>
        <begin position="26"/>
        <end position="112"/>
    </location>
</feature>
<dbReference type="OrthoDB" id="1001475at2759"/>
<proteinExistence type="predicted"/>
<dbReference type="AlphaFoldDB" id="A0A7J9N3U9"/>
<dbReference type="InterPro" id="IPR036397">
    <property type="entry name" value="RNaseH_sf"/>
</dbReference>
<dbReference type="InterPro" id="IPR052929">
    <property type="entry name" value="RNase_H-like_EbsB-rel"/>
</dbReference>
<name>A0A7J9N3U9_GOSSC</name>
<sequence>MDVESLSTPFGLSSLLEINGFMKDIKDLEQRQRIEAIECLQAVTVGRDLGMKYVEIEGDSLTVTKKVKNPNRDKSAIGPYIHDIKEQNVTFYECKFQHARRAANKSTHNLASERLKMGKNA</sequence>
<dbReference type="PANTHER" id="PTHR47074:SF61">
    <property type="entry name" value="RNASE H TYPE-1 DOMAIN-CONTAINING PROTEIN"/>
    <property type="match status" value="1"/>
</dbReference>
<comment type="caution">
    <text evidence="2">The sequence shown here is derived from an EMBL/GenBank/DDBJ whole genome shotgun (WGS) entry which is preliminary data.</text>
</comment>
<evidence type="ECO:0000313" key="3">
    <source>
        <dbReference type="Proteomes" id="UP000593576"/>
    </source>
</evidence>
<keyword evidence="3" id="KW-1185">Reference proteome</keyword>
<reference evidence="2 3" key="1">
    <citation type="journal article" date="2019" name="Genome Biol. Evol.">
        <title>Insights into the evolution of the New World diploid cottons (Gossypium, subgenus Houzingenia) based on genome sequencing.</title>
        <authorList>
            <person name="Grover C.E."/>
            <person name="Arick M.A. 2nd"/>
            <person name="Thrash A."/>
            <person name="Conover J.L."/>
            <person name="Sanders W.S."/>
            <person name="Peterson D.G."/>
            <person name="Frelichowski J.E."/>
            <person name="Scheffler J.A."/>
            <person name="Scheffler B.E."/>
            <person name="Wendel J.F."/>
        </authorList>
    </citation>
    <scope>NUCLEOTIDE SEQUENCE [LARGE SCALE GENOMIC DNA]</scope>
    <source>
        <strain evidence="2">1</strain>
        <tissue evidence="2">Leaf</tissue>
    </source>
</reference>
<dbReference type="InterPro" id="IPR044730">
    <property type="entry name" value="RNase_H-like_dom_plant"/>
</dbReference>
<dbReference type="CDD" id="cd06222">
    <property type="entry name" value="RNase_H_like"/>
    <property type="match status" value="1"/>
</dbReference>
<dbReference type="GO" id="GO:0004523">
    <property type="term" value="F:RNA-DNA hybrid ribonuclease activity"/>
    <property type="evidence" value="ECO:0007669"/>
    <property type="project" value="InterPro"/>
</dbReference>
<evidence type="ECO:0000313" key="2">
    <source>
        <dbReference type="EMBL" id="MBA0877993.1"/>
    </source>
</evidence>
<dbReference type="EMBL" id="JABFAF010270192">
    <property type="protein sequence ID" value="MBA0877993.1"/>
    <property type="molecule type" value="Genomic_DNA"/>
</dbReference>
<organism evidence="2 3">
    <name type="scientific">Gossypium schwendimanii</name>
    <name type="common">Cotton</name>
    <dbReference type="NCBI Taxonomy" id="34291"/>
    <lineage>
        <taxon>Eukaryota</taxon>
        <taxon>Viridiplantae</taxon>
        <taxon>Streptophyta</taxon>
        <taxon>Embryophyta</taxon>
        <taxon>Tracheophyta</taxon>
        <taxon>Spermatophyta</taxon>
        <taxon>Magnoliopsida</taxon>
        <taxon>eudicotyledons</taxon>
        <taxon>Gunneridae</taxon>
        <taxon>Pentapetalae</taxon>
        <taxon>rosids</taxon>
        <taxon>malvids</taxon>
        <taxon>Malvales</taxon>
        <taxon>Malvaceae</taxon>
        <taxon>Malvoideae</taxon>
        <taxon>Gossypium</taxon>
    </lineage>
</organism>
<accession>A0A7J9N3U9</accession>
<gene>
    <name evidence="2" type="ORF">Goshw_000411</name>
</gene>
<dbReference type="PANTHER" id="PTHR47074">
    <property type="entry name" value="BNAC02G40300D PROTEIN"/>
    <property type="match status" value="1"/>
</dbReference>
<dbReference type="Pfam" id="PF13456">
    <property type="entry name" value="RVT_3"/>
    <property type="match status" value="1"/>
</dbReference>